<comment type="caution">
    <text evidence="8">The sequence shown here is derived from an EMBL/GenBank/DDBJ whole genome shotgun (WGS) entry which is preliminary data.</text>
</comment>
<feature type="transmembrane region" description="Helical" evidence="6">
    <location>
        <begin position="108"/>
        <end position="132"/>
    </location>
</feature>
<protein>
    <submittedName>
        <fullName evidence="8">Putative flippase GtrA</fullName>
    </submittedName>
</protein>
<feature type="transmembrane region" description="Helical" evidence="6">
    <location>
        <begin position="20"/>
        <end position="38"/>
    </location>
</feature>
<keyword evidence="5 6" id="KW-0472">Membrane</keyword>
<evidence type="ECO:0000256" key="6">
    <source>
        <dbReference type="SAM" id="Phobius"/>
    </source>
</evidence>
<dbReference type="RefSeq" id="WP_132130757.1">
    <property type="nucleotide sequence ID" value="NZ_CP042432.1"/>
</dbReference>
<dbReference type="PANTHER" id="PTHR38459">
    <property type="entry name" value="PROPHAGE BACTOPRENOL-LINKED GLUCOSE TRANSLOCASE HOMOLOG"/>
    <property type="match status" value="1"/>
</dbReference>
<dbReference type="InterPro" id="IPR051401">
    <property type="entry name" value="GtrA_CellWall_Glycosyl"/>
</dbReference>
<feature type="transmembrane region" description="Helical" evidence="6">
    <location>
        <begin position="44"/>
        <end position="64"/>
    </location>
</feature>
<dbReference type="InterPro" id="IPR007267">
    <property type="entry name" value="GtrA_DPMS_TM"/>
</dbReference>
<dbReference type="Pfam" id="PF04138">
    <property type="entry name" value="GtrA_DPMS_TM"/>
    <property type="match status" value="1"/>
</dbReference>
<keyword evidence="3 6" id="KW-0812">Transmembrane</keyword>
<evidence type="ECO:0000256" key="2">
    <source>
        <dbReference type="ARBA" id="ARBA00009399"/>
    </source>
</evidence>
<feature type="transmembrane region" description="Helical" evidence="6">
    <location>
        <begin position="84"/>
        <end position="102"/>
    </location>
</feature>
<name>A0A4R3KKR2_9SPHI</name>
<proteinExistence type="inferred from homology"/>
<sequence>MLCDFKTVKEKQLVYKLFKFCATGFMGLLIDFSITWLFKDLFGMDRYLANATGFVIAASCNFYINKKWTFNDKSKQVAKQYFSFFAISTVGLVLNTLILFLFHQKIGIAFYLSKALAIVLVSVWNFSANLWLTFNSKT</sequence>
<comment type="subcellular location">
    <subcellularLocation>
        <location evidence="1">Membrane</location>
        <topology evidence="1">Multi-pass membrane protein</topology>
    </subcellularLocation>
</comment>
<evidence type="ECO:0000259" key="7">
    <source>
        <dbReference type="Pfam" id="PF04138"/>
    </source>
</evidence>
<evidence type="ECO:0000313" key="9">
    <source>
        <dbReference type="Proteomes" id="UP000295807"/>
    </source>
</evidence>
<keyword evidence="9" id="KW-1185">Reference proteome</keyword>
<evidence type="ECO:0000256" key="4">
    <source>
        <dbReference type="ARBA" id="ARBA00022989"/>
    </source>
</evidence>
<gene>
    <name evidence="8" type="ORF">EDD80_12313</name>
</gene>
<dbReference type="OrthoDB" id="9812049at2"/>
<dbReference type="EMBL" id="SMAD01000023">
    <property type="protein sequence ID" value="TCS84257.1"/>
    <property type="molecule type" value="Genomic_DNA"/>
</dbReference>
<feature type="domain" description="GtrA/DPMS transmembrane" evidence="7">
    <location>
        <begin position="19"/>
        <end position="134"/>
    </location>
</feature>
<evidence type="ECO:0000256" key="3">
    <source>
        <dbReference type="ARBA" id="ARBA00022692"/>
    </source>
</evidence>
<reference evidence="8 9" key="1">
    <citation type="submission" date="2019-03" db="EMBL/GenBank/DDBJ databases">
        <title>Genomic Encyclopedia of Type Strains, Phase IV (KMG-IV): sequencing the most valuable type-strain genomes for metagenomic binning, comparative biology and taxonomic classification.</title>
        <authorList>
            <person name="Goeker M."/>
        </authorList>
    </citation>
    <scope>NUCLEOTIDE SEQUENCE [LARGE SCALE GENOMIC DNA]</scope>
    <source>
        <strain evidence="8 9">DSM 21100</strain>
    </source>
</reference>
<evidence type="ECO:0000313" key="8">
    <source>
        <dbReference type="EMBL" id="TCS84257.1"/>
    </source>
</evidence>
<dbReference type="GO" id="GO:0005886">
    <property type="term" value="C:plasma membrane"/>
    <property type="evidence" value="ECO:0007669"/>
    <property type="project" value="TreeGrafter"/>
</dbReference>
<dbReference type="Proteomes" id="UP000295807">
    <property type="component" value="Unassembled WGS sequence"/>
</dbReference>
<dbReference type="AlphaFoldDB" id="A0A4R3KKR2"/>
<evidence type="ECO:0000256" key="5">
    <source>
        <dbReference type="ARBA" id="ARBA00023136"/>
    </source>
</evidence>
<dbReference type="GO" id="GO:0000271">
    <property type="term" value="P:polysaccharide biosynthetic process"/>
    <property type="evidence" value="ECO:0007669"/>
    <property type="project" value="InterPro"/>
</dbReference>
<comment type="similarity">
    <text evidence="2">Belongs to the GtrA family.</text>
</comment>
<organism evidence="8 9">
    <name type="scientific">Anseongella ginsenosidimutans</name>
    <dbReference type="NCBI Taxonomy" id="496056"/>
    <lineage>
        <taxon>Bacteria</taxon>
        <taxon>Pseudomonadati</taxon>
        <taxon>Bacteroidota</taxon>
        <taxon>Sphingobacteriia</taxon>
        <taxon>Sphingobacteriales</taxon>
        <taxon>Sphingobacteriaceae</taxon>
        <taxon>Anseongella</taxon>
    </lineage>
</organism>
<dbReference type="PANTHER" id="PTHR38459:SF1">
    <property type="entry name" value="PROPHAGE BACTOPRENOL-LINKED GLUCOSE TRANSLOCASE HOMOLOG"/>
    <property type="match status" value="1"/>
</dbReference>
<accession>A0A4R3KKR2</accession>
<keyword evidence="4 6" id="KW-1133">Transmembrane helix</keyword>
<evidence type="ECO:0000256" key="1">
    <source>
        <dbReference type="ARBA" id="ARBA00004141"/>
    </source>
</evidence>